<dbReference type="AlphaFoldDB" id="A0AAV4IR96"/>
<keyword evidence="3" id="KW-1185">Reference proteome</keyword>
<proteinExistence type="predicted"/>
<evidence type="ECO:0000313" key="2">
    <source>
        <dbReference type="EMBL" id="GFS11933.1"/>
    </source>
</evidence>
<evidence type="ECO:0000256" key="1">
    <source>
        <dbReference type="SAM" id="Phobius"/>
    </source>
</evidence>
<accession>A0AAV4IR96</accession>
<evidence type="ECO:0000313" key="3">
    <source>
        <dbReference type="Proteomes" id="UP000762676"/>
    </source>
</evidence>
<keyword evidence="1" id="KW-1133">Transmembrane helix</keyword>
<keyword evidence="1" id="KW-0812">Transmembrane</keyword>
<protein>
    <submittedName>
        <fullName evidence="2">Uncharacterized protein</fullName>
    </submittedName>
</protein>
<keyword evidence="1" id="KW-0472">Membrane</keyword>
<organism evidence="2 3">
    <name type="scientific">Elysia marginata</name>
    <dbReference type="NCBI Taxonomy" id="1093978"/>
    <lineage>
        <taxon>Eukaryota</taxon>
        <taxon>Metazoa</taxon>
        <taxon>Spiralia</taxon>
        <taxon>Lophotrochozoa</taxon>
        <taxon>Mollusca</taxon>
        <taxon>Gastropoda</taxon>
        <taxon>Heterobranchia</taxon>
        <taxon>Euthyneura</taxon>
        <taxon>Panpulmonata</taxon>
        <taxon>Sacoglossa</taxon>
        <taxon>Placobranchoidea</taxon>
        <taxon>Plakobranchidae</taxon>
        <taxon>Elysia</taxon>
    </lineage>
</organism>
<reference evidence="2 3" key="1">
    <citation type="journal article" date="2021" name="Elife">
        <title>Chloroplast acquisition without the gene transfer in kleptoplastic sea slugs, Plakobranchus ocellatus.</title>
        <authorList>
            <person name="Maeda T."/>
            <person name="Takahashi S."/>
            <person name="Yoshida T."/>
            <person name="Shimamura S."/>
            <person name="Takaki Y."/>
            <person name="Nagai Y."/>
            <person name="Toyoda A."/>
            <person name="Suzuki Y."/>
            <person name="Arimoto A."/>
            <person name="Ishii H."/>
            <person name="Satoh N."/>
            <person name="Nishiyama T."/>
            <person name="Hasebe M."/>
            <person name="Maruyama T."/>
            <person name="Minagawa J."/>
            <person name="Obokata J."/>
            <person name="Shigenobu S."/>
        </authorList>
    </citation>
    <scope>NUCLEOTIDE SEQUENCE [LARGE SCALE GENOMIC DNA]</scope>
</reference>
<sequence length="138" mass="14588">MSRGQSDSSPQRQLKLYPHCRLLYTRSGSCRPLHEYAANERGATTGRSRQAHANGADDLAVQGKQYYTYVYSSSSIIVVVVVVVVEVVAVATVAVVWSSIVVVVVVVEVAAAVVVVAVVVLIAAAVVVVVVVVIIIVV</sequence>
<comment type="caution">
    <text evidence="2">The sequence shown here is derived from an EMBL/GenBank/DDBJ whole genome shotgun (WGS) entry which is preliminary data.</text>
</comment>
<dbReference type="Proteomes" id="UP000762676">
    <property type="component" value="Unassembled WGS sequence"/>
</dbReference>
<feature type="transmembrane region" description="Helical" evidence="1">
    <location>
        <begin position="109"/>
        <end position="137"/>
    </location>
</feature>
<gene>
    <name evidence="2" type="ORF">ElyMa_006684500</name>
</gene>
<name>A0AAV4IR96_9GAST</name>
<dbReference type="EMBL" id="BMAT01013388">
    <property type="protein sequence ID" value="GFS11933.1"/>
    <property type="molecule type" value="Genomic_DNA"/>
</dbReference>
<feature type="transmembrane region" description="Helical" evidence="1">
    <location>
        <begin position="76"/>
        <end position="97"/>
    </location>
</feature>